<reference evidence="3" key="1">
    <citation type="journal article" date="2019" name="Int. J. Syst. Evol. Microbiol.">
        <title>The Global Catalogue of Microorganisms (GCM) 10K type strain sequencing project: providing services to taxonomists for standard genome sequencing and annotation.</title>
        <authorList>
            <consortium name="The Broad Institute Genomics Platform"/>
            <consortium name="The Broad Institute Genome Sequencing Center for Infectious Disease"/>
            <person name="Wu L."/>
            <person name="Ma J."/>
        </authorList>
    </citation>
    <scope>NUCLEOTIDE SEQUENCE [LARGE SCALE GENOMIC DNA]</scope>
    <source>
        <strain evidence="3">CGMCC 1.8957</strain>
    </source>
</reference>
<evidence type="ECO:0000313" key="2">
    <source>
        <dbReference type="EMBL" id="GHH09745.1"/>
    </source>
</evidence>
<keyword evidence="3" id="KW-1185">Reference proteome</keyword>
<dbReference type="RefSeq" id="WP_189675098.1">
    <property type="nucleotide sequence ID" value="NZ_BNAQ01000001.1"/>
</dbReference>
<accession>A0ABQ3LBY5</accession>
<organism evidence="2 3">
    <name type="scientific">Sphingomonas glacialis</name>
    <dbReference type="NCBI Taxonomy" id="658225"/>
    <lineage>
        <taxon>Bacteria</taxon>
        <taxon>Pseudomonadati</taxon>
        <taxon>Pseudomonadota</taxon>
        <taxon>Alphaproteobacteria</taxon>
        <taxon>Sphingomonadales</taxon>
        <taxon>Sphingomonadaceae</taxon>
        <taxon>Sphingomonas</taxon>
    </lineage>
</organism>
<name>A0ABQ3LBY5_9SPHN</name>
<comment type="caution">
    <text evidence="2">The sequence shown here is derived from an EMBL/GenBank/DDBJ whole genome shotgun (WGS) entry which is preliminary data.</text>
</comment>
<proteinExistence type="predicted"/>
<dbReference type="EMBL" id="BNAQ01000001">
    <property type="protein sequence ID" value="GHH09745.1"/>
    <property type="molecule type" value="Genomic_DNA"/>
</dbReference>
<evidence type="ECO:0000313" key="3">
    <source>
        <dbReference type="Proteomes" id="UP000652430"/>
    </source>
</evidence>
<dbReference type="Proteomes" id="UP000652430">
    <property type="component" value="Unassembled WGS sequence"/>
</dbReference>
<gene>
    <name evidence="2" type="ORF">GCM10008023_06800</name>
</gene>
<evidence type="ECO:0000256" key="1">
    <source>
        <dbReference type="SAM" id="MobiDB-lite"/>
    </source>
</evidence>
<protein>
    <submittedName>
        <fullName evidence="2">Uncharacterized protein</fullName>
    </submittedName>
</protein>
<feature type="region of interest" description="Disordered" evidence="1">
    <location>
        <begin position="27"/>
        <end position="47"/>
    </location>
</feature>
<sequence>MLFDGRYAQALRALIDEYVTRDQDRALFDLPPLPDDDQRRVNPPRAY</sequence>